<keyword evidence="6" id="KW-1185">Reference proteome</keyword>
<dbReference type="InterPro" id="IPR036514">
    <property type="entry name" value="SGNH_hydro_sf"/>
</dbReference>
<evidence type="ECO:0000259" key="4">
    <source>
        <dbReference type="Pfam" id="PF13472"/>
    </source>
</evidence>
<dbReference type="SUPFAM" id="SSF52266">
    <property type="entry name" value="SGNH hydrolase"/>
    <property type="match status" value="1"/>
</dbReference>
<evidence type="ECO:0000313" key="6">
    <source>
        <dbReference type="Proteomes" id="UP000650424"/>
    </source>
</evidence>
<feature type="signal peptide" evidence="3">
    <location>
        <begin position="1"/>
        <end position="25"/>
    </location>
</feature>
<evidence type="ECO:0000256" key="3">
    <source>
        <dbReference type="SAM" id="SignalP"/>
    </source>
</evidence>
<dbReference type="InterPro" id="IPR037459">
    <property type="entry name" value="RhgT-like"/>
</dbReference>
<evidence type="ECO:0000313" key="5">
    <source>
        <dbReference type="EMBL" id="MBC3917194.1"/>
    </source>
</evidence>
<keyword evidence="3" id="KW-0732">Signal</keyword>
<dbReference type="PANTHER" id="PTHR43695:SF1">
    <property type="entry name" value="RHAMNOGALACTURONAN ACETYLESTERASE"/>
    <property type="match status" value="1"/>
</dbReference>
<reference evidence="5 6" key="1">
    <citation type="submission" date="2020-08" db="EMBL/GenBank/DDBJ databases">
        <title>Novel species isolated from subtropical streams in China.</title>
        <authorList>
            <person name="Lu H."/>
        </authorList>
    </citation>
    <scope>NUCLEOTIDE SEQUENCE [LARGE SCALE GENOMIC DNA]</scope>
    <source>
        <strain evidence="5 6">CY18W</strain>
    </source>
</reference>
<feature type="chain" id="PRO_5045792660" evidence="3">
    <location>
        <begin position="26"/>
        <end position="309"/>
    </location>
</feature>
<sequence>MNTSMSAVRRLICVSVLGWTCSAPAQTTPPPAVNTDPNAAARIVLPEPANPQLPSVFFIGDSTVRNGRDDGQNKGAEGQWGWGNPIKAYFQTDKINVVNRAIGGLSSRTYLTGGHWQRSLALMKQGDFVVMQFGHNDNGPLNDTSRARGTIKGIGEEAEEIDNLLTKLPETVHSYGWYLRKFIAEARAKGVQAIVCSPIPRKNWDANGKINRSKASYGGWAEQVAKQEKADFIDLNENIAAAYDIMGKDEVMKLFPVVTPDEHTHTNLAGAEFNARVVVTGIKTLQYAQLKNYLNDKSVDIKSTAASQK</sequence>
<gene>
    <name evidence="5" type="ORF">H8L32_06880</name>
</gene>
<dbReference type="InterPro" id="IPR013830">
    <property type="entry name" value="SGNH_hydro"/>
</dbReference>
<name>A0ABR6ZMS9_9BURK</name>
<evidence type="ECO:0000256" key="1">
    <source>
        <dbReference type="ARBA" id="ARBA00008668"/>
    </source>
</evidence>
<dbReference type="Gene3D" id="3.40.50.1110">
    <property type="entry name" value="SGNH hydrolase"/>
    <property type="match status" value="1"/>
</dbReference>
<feature type="domain" description="SGNH hydrolase-type esterase" evidence="4">
    <location>
        <begin position="58"/>
        <end position="250"/>
    </location>
</feature>
<keyword evidence="2" id="KW-0378">Hydrolase</keyword>
<protein>
    <submittedName>
        <fullName evidence="5">Rhamnogalacturonan acetylesterase</fullName>
    </submittedName>
</protein>
<organism evidence="5 6">
    <name type="scientific">Undibacterium hunanense</name>
    <dbReference type="NCBI Taxonomy" id="2762292"/>
    <lineage>
        <taxon>Bacteria</taxon>
        <taxon>Pseudomonadati</taxon>
        <taxon>Pseudomonadota</taxon>
        <taxon>Betaproteobacteria</taxon>
        <taxon>Burkholderiales</taxon>
        <taxon>Oxalobacteraceae</taxon>
        <taxon>Undibacterium</taxon>
    </lineage>
</organism>
<dbReference type="EMBL" id="JACOGF010000003">
    <property type="protein sequence ID" value="MBC3917194.1"/>
    <property type="molecule type" value="Genomic_DNA"/>
</dbReference>
<dbReference type="PANTHER" id="PTHR43695">
    <property type="entry name" value="PUTATIVE (AFU_ORTHOLOGUE AFUA_2G17250)-RELATED"/>
    <property type="match status" value="1"/>
</dbReference>
<proteinExistence type="inferred from homology"/>
<evidence type="ECO:0000256" key="2">
    <source>
        <dbReference type="ARBA" id="ARBA00022801"/>
    </source>
</evidence>
<comment type="similarity">
    <text evidence="1">Belongs to the 'GDSL' lipolytic enzyme family.</text>
</comment>
<accession>A0ABR6ZMS9</accession>
<comment type="caution">
    <text evidence="5">The sequence shown here is derived from an EMBL/GenBank/DDBJ whole genome shotgun (WGS) entry which is preliminary data.</text>
</comment>
<dbReference type="CDD" id="cd01821">
    <property type="entry name" value="Rhamnogalacturan_acetylesterase_like"/>
    <property type="match status" value="1"/>
</dbReference>
<dbReference type="RefSeq" id="WP_186946440.1">
    <property type="nucleotide sequence ID" value="NZ_JACOGF010000003.1"/>
</dbReference>
<dbReference type="Pfam" id="PF13472">
    <property type="entry name" value="Lipase_GDSL_2"/>
    <property type="match status" value="1"/>
</dbReference>
<dbReference type="Proteomes" id="UP000650424">
    <property type="component" value="Unassembled WGS sequence"/>
</dbReference>